<dbReference type="RefSeq" id="WP_181609085.1">
    <property type="nucleotide sequence ID" value="NZ_BAABAM010000006.1"/>
</dbReference>
<evidence type="ECO:0000313" key="3">
    <source>
        <dbReference type="Proteomes" id="UP000530928"/>
    </source>
</evidence>
<feature type="chain" id="PRO_5031293682" evidence="1">
    <location>
        <begin position="30"/>
        <end position="134"/>
    </location>
</feature>
<dbReference type="EMBL" id="JACDUR010000002">
    <property type="protein sequence ID" value="MBA2890243.1"/>
    <property type="molecule type" value="Genomic_DNA"/>
</dbReference>
<keyword evidence="3" id="KW-1185">Reference proteome</keyword>
<accession>A0A7W0HNX2</accession>
<dbReference type="Proteomes" id="UP000530928">
    <property type="component" value="Unassembled WGS sequence"/>
</dbReference>
<evidence type="ECO:0000256" key="1">
    <source>
        <dbReference type="SAM" id="SignalP"/>
    </source>
</evidence>
<keyword evidence="1" id="KW-0732">Signal</keyword>
<feature type="signal peptide" evidence="1">
    <location>
        <begin position="1"/>
        <end position="29"/>
    </location>
</feature>
<name>A0A7W0HNX2_9ACTN</name>
<gene>
    <name evidence="2" type="ORF">HNR30_001584</name>
</gene>
<evidence type="ECO:0000313" key="2">
    <source>
        <dbReference type="EMBL" id="MBA2890243.1"/>
    </source>
</evidence>
<proteinExistence type="predicted"/>
<dbReference type="AlphaFoldDB" id="A0A7W0HNX2"/>
<protein>
    <submittedName>
        <fullName evidence="2">Uncharacterized protein</fullName>
    </submittedName>
</protein>
<organism evidence="2 3">
    <name type="scientific">Nonomuraea soli</name>
    <dbReference type="NCBI Taxonomy" id="1032476"/>
    <lineage>
        <taxon>Bacteria</taxon>
        <taxon>Bacillati</taxon>
        <taxon>Actinomycetota</taxon>
        <taxon>Actinomycetes</taxon>
        <taxon>Streptosporangiales</taxon>
        <taxon>Streptosporangiaceae</taxon>
        <taxon>Nonomuraea</taxon>
    </lineage>
</organism>
<sequence length="134" mass="14057">MTHLRSARLLVALAGAVCVTAVLPAPAHAATGVYFNKECVSRFNCTYYLRPHATQAVAGHLDRHGWTADAAAGLVCFRLPPLAAAACGVAIGIPYRRALPHLETAAREGGCFTIRAKLPIARFGSATTDDPACS</sequence>
<reference evidence="2 3" key="1">
    <citation type="submission" date="2020-07" db="EMBL/GenBank/DDBJ databases">
        <title>Genomic Encyclopedia of Type Strains, Phase IV (KMG-IV): sequencing the most valuable type-strain genomes for metagenomic binning, comparative biology and taxonomic classification.</title>
        <authorList>
            <person name="Goeker M."/>
        </authorList>
    </citation>
    <scope>NUCLEOTIDE SEQUENCE [LARGE SCALE GENOMIC DNA]</scope>
    <source>
        <strain evidence="2 3">DSM 45533</strain>
    </source>
</reference>
<comment type="caution">
    <text evidence="2">The sequence shown here is derived from an EMBL/GenBank/DDBJ whole genome shotgun (WGS) entry which is preliminary data.</text>
</comment>